<organism evidence="8">
    <name type="scientific">Lotus japonicus</name>
    <name type="common">Lotus corniculatus var. japonicus</name>
    <dbReference type="NCBI Taxonomy" id="34305"/>
    <lineage>
        <taxon>Eukaryota</taxon>
        <taxon>Viridiplantae</taxon>
        <taxon>Streptophyta</taxon>
        <taxon>Embryophyta</taxon>
        <taxon>Tracheophyta</taxon>
        <taxon>Spermatophyta</taxon>
        <taxon>Magnoliopsida</taxon>
        <taxon>eudicotyledons</taxon>
        <taxon>Gunneridae</taxon>
        <taxon>Pentapetalae</taxon>
        <taxon>rosids</taxon>
        <taxon>fabids</taxon>
        <taxon>Fabales</taxon>
        <taxon>Fabaceae</taxon>
        <taxon>Papilionoideae</taxon>
        <taxon>50 kb inversion clade</taxon>
        <taxon>NPAAA clade</taxon>
        <taxon>Hologalegina</taxon>
        <taxon>robinioid clade</taxon>
        <taxon>Loteae</taxon>
        <taxon>Lotus</taxon>
    </lineage>
</organism>
<dbReference type="InterPro" id="IPR050295">
    <property type="entry name" value="Plant_2OG-oxidoreductases"/>
</dbReference>
<dbReference type="PROSITE" id="PS51471">
    <property type="entry name" value="FE2OG_OXY"/>
    <property type="match status" value="1"/>
</dbReference>
<proteinExistence type="evidence at transcript level"/>
<evidence type="ECO:0000313" key="8">
    <source>
        <dbReference type="EMBL" id="AFK48283.1"/>
    </source>
</evidence>
<evidence type="ECO:0000256" key="2">
    <source>
        <dbReference type="ARBA" id="ARBA00022723"/>
    </source>
</evidence>
<protein>
    <recommendedName>
        <fullName evidence="7">Fe2OG dioxygenase domain-containing protein</fullName>
    </recommendedName>
</protein>
<dbReference type="GO" id="GO:0046872">
    <property type="term" value="F:metal ion binding"/>
    <property type="evidence" value="ECO:0007669"/>
    <property type="project" value="UniProtKB-KW"/>
</dbReference>
<keyword evidence="5" id="KW-0560">Oxidoreductase</keyword>
<evidence type="ECO:0000256" key="5">
    <source>
        <dbReference type="RuleBase" id="RU003682"/>
    </source>
</evidence>
<feature type="compositionally biased region" description="Polar residues" evidence="6">
    <location>
        <begin position="1"/>
        <end position="12"/>
    </location>
</feature>
<comment type="similarity">
    <text evidence="1 5">Belongs to the iron/ascorbate-dependent oxidoreductase family.</text>
</comment>
<dbReference type="GO" id="GO:0031418">
    <property type="term" value="F:L-ascorbic acid binding"/>
    <property type="evidence" value="ECO:0007669"/>
    <property type="project" value="UniProtKB-KW"/>
</dbReference>
<sequence length="285" mass="32643">MSPSQVDESVTMTEEAPTFAPCLPVPNVQEMVRKNPLQVPKRYERSEEEMEKENYKSHLSSEIPIIDFSLLSDGSKEELLKLDTALKEWGFFQVVNHGIKTELMQRMKELTAEFFGLPVEEKNKYAMPPDDIQGYGHTSVVSDEQILDWCDQLIFLVYPTKFRKLQFWPETPEGFKDMIEAYSIEIKRVGEELISSLSVILGLQKDELLGLHNEVLQGLRVNYYPPCSTPEQVWGLSPHSDASTISVVMQDDDVSGLEIRYKGSWVPVTPVPDTQVWRLFEAHTE</sequence>
<dbReference type="InterPro" id="IPR044861">
    <property type="entry name" value="IPNS-like_FE2OG_OXY"/>
</dbReference>
<dbReference type="PANTHER" id="PTHR47991">
    <property type="entry name" value="OXOGLUTARATE/IRON-DEPENDENT DIOXYGENASE"/>
    <property type="match status" value="1"/>
</dbReference>
<feature type="domain" description="Fe2OG dioxygenase" evidence="7">
    <location>
        <begin position="211"/>
        <end position="285"/>
    </location>
</feature>
<accession>I3T6Z1</accession>
<dbReference type="GO" id="GO:0016491">
    <property type="term" value="F:oxidoreductase activity"/>
    <property type="evidence" value="ECO:0007669"/>
    <property type="project" value="UniProtKB-KW"/>
</dbReference>
<dbReference type="InterPro" id="IPR026992">
    <property type="entry name" value="DIOX_N"/>
</dbReference>
<feature type="region of interest" description="Disordered" evidence="6">
    <location>
        <begin position="1"/>
        <end position="21"/>
    </location>
</feature>
<keyword evidence="4 5" id="KW-0408">Iron</keyword>
<dbReference type="InterPro" id="IPR005123">
    <property type="entry name" value="Oxoglu/Fe-dep_dioxygenase_dom"/>
</dbReference>
<evidence type="ECO:0000256" key="1">
    <source>
        <dbReference type="ARBA" id="ARBA00008056"/>
    </source>
</evidence>
<dbReference type="SUPFAM" id="SSF51197">
    <property type="entry name" value="Clavaminate synthase-like"/>
    <property type="match status" value="1"/>
</dbReference>
<dbReference type="AlphaFoldDB" id="I3T6Z1"/>
<dbReference type="Pfam" id="PF14226">
    <property type="entry name" value="DIOX_N"/>
    <property type="match status" value="1"/>
</dbReference>
<dbReference type="FunFam" id="2.60.120.330:FF:000079">
    <property type="entry name" value="Protein SRG1"/>
    <property type="match status" value="1"/>
</dbReference>
<evidence type="ECO:0000256" key="3">
    <source>
        <dbReference type="ARBA" id="ARBA00022896"/>
    </source>
</evidence>
<name>I3T6Z1_LOTJA</name>
<dbReference type="Gene3D" id="2.60.120.330">
    <property type="entry name" value="B-lactam Antibiotic, Isopenicillin N Synthase, Chain"/>
    <property type="match status" value="1"/>
</dbReference>
<evidence type="ECO:0000259" key="7">
    <source>
        <dbReference type="PROSITE" id="PS51471"/>
    </source>
</evidence>
<keyword evidence="2 5" id="KW-0479">Metal-binding</keyword>
<keyword evidence="3" id="KW-0847">Vitamin C</keyword>
<dbReference type="EMBL" id="BT148489">
    <property type="protein sequence ID" value="AFK48283.1"/>
    <property type="molecule type" value="mRNA"/>
</dbReference>
<dbReference type="InterPro" id="IPR027443">
    <property type="entry name" value="IPNS-like_sf"/>
</dbReference>
<reference evidence="8" key="1">
    <citation type="submission" date="2012-05" db="EMBL/GenBank/DDBJ databases">
        <authorList>
            <person name="Krishnakumar V."/>
            <person name="Cheung F."/>
            <person name="Xiao Y."/>
            <person name="Chan A."/>
            <person name="Moskal W.A."/>
            <person name="Town C.D."/>
        </authorList>
    </citation>
    <scope>NUCLEOTIDE SEQUENCE</scope>
</reference>
<evidence type="ECO:0000256" key="4">
    <source>
        <dbReference type="ARBA" id="ARBA00023004"/>
    </source>
</evidence>
<dbReference type="Pfam" id="PF03171">
    <property type="entry name" value="2OG-FeII_Oxy"/>
    <property type="match status" value="1"/>
</dbReference>
<evidence type="ECO:0000256" key="6">
    <source>
        <dbReference type="SAM" id="MobiDB-lite"/>
    </source>
</evidence>